<proteinExistence type="predicted"/>
<comment type="caution">
    <text evidence="1">The sequence shown here is derived from an EMBL/GenBank/DDBJ whole genome shotgun (WGS) entry which is preliminary data.</text>
</comment>
<organism evidence="1 2">
    <name type="scientific">Lampropedia cohaerens</name>
    <dbReference type="NCBI Taxonomy" id="1610491"/>
    <lineage>
        <taxon>Bacteria</taxon>
        <taxon>Pseudomonadati</taxon>
        <taxon>Pseudomonadota</taxon>
        <taxon>Betaproteobacteria</taxon>
        <taxon>Burkholderiales</taxon>
        <taxon>Comamonadaceae</taxon>
        <taxon>Lampropedia</taxon>
    </lineage>
</organism>
<evidence type="ECO:0008006" key="3">
    <source>
        <dbReference type="Google" id="ProtNLM"/>
    </source>
</evidence>
<evidence type="ECO:0000313" key="1">
    <source>
        <dbReference type="EMBL" id="KKW67929.1"/>
    </source>
</evidence>
<name>A0A0U1PZI7_9BURK</name>
<dbReference type="Pfam" id="PF19570">
    <property type="entry name" value="DUF6088"/>
    <property type="match status" value="1"/>
</dbReference>
<gene>
    <name evidence="1" type="ORF">AAV94_07030</name>
</gene>
<dbReference type="PATRIC" id="fig|1610491.3.peg.1491"/>
<dbReference type="InterPro" id="IPR045738">
    <property type="entry name" value="DUF6088"/>
</dbReference>
<keyword evidence="2" id="KW-1185">Reference proteome</keyword>
<dbReference type="RefSeq" id="WP_046741632.1">
    <property type="nucleotide sequence ID" value="NZ_LBNQ01000023.1"/>
</dbReference>
<dbReference type="OrthoDB" id="3181392at2"/>
<dbReference type="Proteomes" id="UP000050580">
    <property type="component" value="Unassembled WGS sequence"/>
</dbReference>
<sequence length="206" mass="22539">MNTTTKTAELIRQRIEAMPIGEPFTPTAFLGCGTRASVDQTLSRLVKAGSIERVTRGVFVRPEVSRFVGKVMPEPLKVAETVARTTGAVVQVHGAEAARRLELTTQVPTQSVFVTSGPSKRIRVGKMEIRLQHVCQRKLALAGRPAGLALAAMWYLGKKEVTPALIEKIRRKLGSSEFEVLKSATSSMPAWMSDAIFRNERTAVHA</sequence>
<evidence type="ECO:0000313" key="2">
    <source>
        <dbReference type="Proteomes" id="UP000050580"/>
    </source>
</evidence>
<dbReference type="EMBL" id="LBNQ01000023">
    <property type="protein sequence ID" value="KKW67929.1"/>
    <property type="molecule type" value="Genomic_DNA"/>
</dbReference>
<protein>
    <recommendedName>
        <fullName evidence="3">Transcriptional regulator, AbiEi antitoxin, Type IV TA system</fullName>
    </recommendedName>
</protein>
<reference evidence="1 2" key="1">
    <citation type="submission" date="2015-05" db="EMBL/GenBank/DDBJ databases">
        <title>Draft genome sequence of Lampropedia sp. CT6, isolated from the microbial mat of a hot water spring, located at Manikaran, India.</title>
        <authorList>
            <person name="Tripathi C."/>
            <person name="Rani P."/>
            <person name="Mahato N.K."/>
            <person name="Lal R."/>
        </authorList>
    </citation>
    <scope>NUCLEOTIDE SEQUENCE [LARGE SCALE GENOMIC DNA]</scope>
    <source>
        <strain evidence="1 2">CT6</strain>
    </source>
</reference>
<dbReference type="AlphaFoldDB" id="A0A0U1PZI7"/>
<accession>A0A0U1PZI7</accession>